<evidence type="ECO:0000256" key="4">
    <source>
        <dbReference type="RuleBase" id="RU003694"/>
    </source>
</evidence>
<dbReference type="InterPro" id="IPR014030">
    <property type="entry name" value="Ketoacyl_synth_N"/>
</dbReference>
<evidence type="ECO:0000313" key="7">
    <source>
        <dbReference type="Proteomes" id="UP001156601"/>
    </source>
</evidence>
<keyword evidence="3 4" id="KW-0808">Transferase</keyword>
<dbReference type="PROSITE" id="PS00606">
    <property type="entry name" value="KS3_1"/>
    <property type="match status" value="1"/>
</dbReference>
<organism evidence="6 7">
    <name type="scientific">Agaribacter marinus</name>
    <dbReference type="NCBI Taxonomy" id="1431249"/>
    <lineage>
        <taxon>Bacteria</taxon>
        <taxon>Pseudomonadati</taxon>
        <taxon>Pseudomonadota</taxon>
        <taxon>Gammaproteobacteria</taxon>
        <taxon>Alteromonadales</taxon>
        <taxon>Alteromonadaceae</taxon>
        <taxon>Agaribacter</taxon>
    </lineage>
</organism>
<dbReference type="GO" id="GO:0006633">
    <property type="term" value="P:fatty acid biosynthetic process"/>
    <property type="evidence" value="ECO:0007669"/>
    <property type="project" value="InterPro"/>
</dbReference>
<dbReference type="EMBL" id="BSOT01000005">
    <property type="protein sequence ID" value="GLR70737.1"/>
    <property type="molecule type" value="Genomic_DNA"/>
</dbReference>
<dbReference type="SMART" id="SM00825">
    <property type="entry name" value="PKS_KS"/>
    <property type="match status" value="1"/>
</dbReference>
<dbReference type="Proteomes" id="UP001156601">
    <property type="component" value="Unassembled WGS sequence"/>
</dbReference>
<dbReference type="GO" id="GO:0005829">
    <property type="term" value="C:cytosol"/>
    <property type="evidence" value="ECO:0007669"/>
    <property type="project" value="TreeGrafter"/>
</dbReference>
<evidence type="ECO:0000259" key="5">
    <source>
        <dbReference type="PROSITE" id="PS52004"/>
    </source>
</evidence>
<dbReference type="NCBIfam" id="NF006587">
    <property type="entry name" value="PRK09116.1"/>
    <property type="match status" value="1"/>
</dbReference>
<dbReference type="InterPro" id="IPR018201">
    <property type="entry name" value="Ketoacyl_synth_AS"/>
</dbReference>
<dbReference type="Pfam" id="PF02801">
    <property type="entry name" value="Ketoacyl-synt_C"/>
    <property type="match status" value="1"/>
</dbReference>
<dbReference type="InterPro" id="IPR020841">
    <property type="entry name" value="PKS_Beta-ketoAc_synthase_dom"/>
</dbReference>
<reference evidence="6" key="1">
    <citation type="journal article" date="2014" name="Int. J. Syst. Evol. Microbiol.">
        <title>Complete genome sequence of Corynebacterium casei LMG S-19264T (=DSM 44701T), isolated from a smear-ripened cheese.</title>
        <authorList>
            <consortium name="US DOE Joint Genome Institute (JGI-PGF)"/>
            <person name="Walter F."/>
            <person name="Albersmeier A."/>
            <person name="Kalinowski J."/>
            <person name="Ruckert C."/>
        </authorList>
    </citation>
    <scope>NUCLEOTIDE SEQUENCE</scope>
    <source>
        <strain evidence="6">NBRC 110023</strain>
    </source>
</reference>
<dbReference type="CDD" id="cd00834">
    <property type="entry name" value="KAS_I_II"/>
    <property type="match status" value="1"/>
</dbReference>
<evidence type="ECO:0000256" key="1">
    <source>
        <dbReference type="ARBA" id="ARBA00005194"/>
    </source>
</evidence>
<protein>
    <submittedName>
        <fullName evidence="6">Beta-ketoacyl-ACP synthase II</fullName>
    </submittedName>
</protein>
<dbReference type="PROSITE" id="PS52004">
    <property type="entry name" value="KS3_2"/>
    <property type="match status" value="1"/>
</dbReference>
<keyword evidence="7" id="KW-1185">Reference proteome</keyword>
<reference evidence="6" key="2">
    <citation type="submission" date="2023-01" db="EMBL/GenBank/DDBJ databases">
        <title>Draft genome sequence of Agaribacter marinus strain NBRC 110023.</title>
        <authorList>
            <person name="Sun Q."/>
            <person name="Mori K."/>
        </authorList>
    </citation>
    <scope>NUCLEOTIDE SEQUENCE</scope>
    <source>
        <strain evidence="6">NBRC 110023</strain>
    </source>
</reference>
<comment type="caution">
    <text evidence="6">The sequence shown here is derived from an EMBL/GenBank/DDBJ whole genome shotgun (WGS) entry which is preliminary data.</text>
</comment>
<name>A0AA37SW89_9ALTE</name>
<gene>
    <name evidence="6" type="primary">fabF_2</name>
    <name evidence="6" type="ORF">GCM10007852_16450</name>
</gene>
<dbReference type="InterPro" id="IPR016039">
    <property type="entry name" value="Thiolase-like"/>
</dbReference>
<evidence type="ECO:0000256" key="3">
    <source>
        <dbReference type="ARBA" id="ARBA00022679"/>
    </source>
</evidence>
<dbReference type="PANTHER" id="PTHR11712:SF325">
    <property type="entry name" value="3-OXOACYL-(ACYL-CARRIER-PROTEIN) SYNTHASE II FABF"/>
    <property type="match status" value="1"/>
</dbReference>
<comment type="similarity">
    <text evidence="2 4">Belongs to the thiolase-like superfamily. Beta-ketoacyl-ACP synthases family.</text>
</comment>
<dbReference type="Gene3D" id="3.40.47.10">
    <property type="match status" value="2"/>
</dbReference>
<comment type="pathway">
    <text evidence="1">Lipid metabolism; fatty acid biosynthesis.</text>
</comment>
<dbReference type="InterPro" id="IPR000794">
    <property type="entry name" value="Beta-ketoacyl_synthase"/>
</dbReference>
<proteinExistence type="inferred from homology"/>
<sequence length="410" mass="43876">MKRVVVTGIAGFSPIGSNWETIANNLRLGNTGVVAMPEWDRYDGLNTRLGAPVDKFEVPSHYSRKDLRSMGRVAQLAVVSAENALVDAGLLGNDILKSGQTGVSYGSSAGDTGAIGDFGNMLLHDNCEGLNANTYIKMMAHTAPVNIGIYFGLQGRVYTTSSACTSASQGIGQAYEAIKFGQQTVMLAGGCEHLCATEAAVFDTLYATSTMNGSPELTPRPFDKDRDGLVIGEGAGTLVLEELEYALSRGANIYAELVGFGANSDGRHITQPSSENMEKVIRLALQDADLSSEQIGYVSAHGTATDRGDIAETHATEKVFGRNIPISALKSYTGHTLGACGALEAWVAIESMRNNWFHPTANLLEVDDACAPLDYIRNEGRELHVDYVMSNNFAFGGLNTSLIFKRWPSV</sequence>
<dbReference type="RefSeq" id="WP_284217020.1">
    <property type="nucleotide sequence ID" value="NZ_BSOT01000005.1"/>
</dbReference>
<feature type="domain" description="Ketosynthase family 3 (KS3)" evidence="5">
    <location>
        <begin position="1"/>
        <end position="406"/>
    </location>
</feature>
<dbReference type="SUPFAM" id="SSF53901">
    <property type="entry name" value="Thiolase-like"/>
    <property type="match status" value="2"/>
</dbReference>
<dbReference type="InterPro" id="IPR014031">
    <property type="entry name" value="Ketoacyl_synth_C"/>
</dbReference>
<dbReference type="PANTHER" id="PTHR11712">
    <property type="entry name" value="POLYKETIDE SYNTHASE-RELATED"/>
    <property type="match status" value="1"/>
</dbReference>
<dbReference type="AlphaFoldDB" id="A0AA37SW89"/>
<evidence type="ECO:0000313" key="6">
    <source>
        <dbReference type="EMBL" id="GLR70737.1"/>
    </source>
</evidence>
<evidence type="ECO:0000256" key="2">
    <source>
        <dbReference type="ARBA" id="ARBA00008467"/>
    </source>
</evidence>
<accession>A0AA37SW89</accession>
<dbReference type="Pfam" id="PF00109">
    <property type="entry name" value="ketoacyl-synt"/>
    <property type="match status" value="1"/>
</dbReference>
<dbReference type="FunFam" id="3.40.47.10:FF:000018">
    <property type="entry name" value="3-oxoacyl-[acyl-carrier-protein] synthase 2"/>
    <property type="match status" value="1"/>
</dbReference>
<dbReference type="GO" id="GO:0004315">
    <property type="term" value="F:3-oxoacyl-[acyl-carrier-protein] synthase activity"/>
    <property type="evidence" value="ECO:0007669"/>
    <property type="project" value="InterPro"/>
</dbReference>